<proteinExistence type="predicted"/>
<evidence type="ECO:0000256" key="1">
    <source>
        <dbReference type="SAM" id="Phobius"/>
    </source>
</evidence>
<comment type="caution">
    <text evidence="2">The sequence shown here is derived from an EMBL/GenBank/DDBJ whole genome shotgun (WGS) entry which is preliminary data.</text>
</comment>
<name>A0A645CDL2_9ZZZZ</name>
<keyword evidence="1" id="KW-0812">Transmembrane</keyword>
<feature type="transmembrane region" description="Helical" evidence="1">
    <location>
        <begin position="34"/>
        <end position="56"/>
    </location>
</feature>
<feature type="transmembrane region" description="Helical" evidence="1">
    <location>
        <begin position="121"/>
        <end position="137"/>
    </location>
</feature>
<keyword evidence="1" id="KW-0472">Membrane</keyword>
<dbReference type="AlphaFoldDB" id="A0A645CDL2"/>
<accession>A0A645CDL2</accession>
<gene>
    <name evidence="2" type="ORF">SDC9_121951</name>
</gene>
<keyword evidence="1" id="KW-1133">Transmembrane helix</keyword>
<protein>
    <submittedName>
        <fullName evidence="2">Uncharacterized protein</fullName>
    </submittedName>
</protein>
<dbReference type="EMBL" id="VSSQ01026309">
    <property type="protein sequence ID" value="MPM74962.1"/>
    <property type="molecule type" value="Genomic_DNA"/>
</dbReference>
<evidence type="ECO:0000313" key="2">
    <source>
        <dbReference type="EMBL" id="MPM74962.1"/>
    </source>
</evidence>
<reference evidence="2" key="1">
    <citation type="submission" date="2019-08" db="EMBL/GenBank/DDBJ databases">
        <authorList>
            <person name="Kucharzyk K."/>
            <person name="Murdoch R.W."/>
            <person name="Higgins S."/>
            <person name="Loffler F."/>
        </authorList>
    </citation>
    <scope>NUCLEOTIDE SEQUENCE</scope>
</reference>
<organism evidence="2">
    <name type="scientific">bioreactor metagenome</name>
    <dbReference type="NCBI Taxonomy" id="1076179"/>
    <lineage>
        <taxon>unclassified sequences</taxon>
        <taxon>metagenomes</taxon>
        <taxon>ecological metagenomes</taxon>
    </lineage>
</organism>
<sequence length="176" mass="20284">MPQDVGDRLSAYSSEDNLLKLQESGKFYLSNANLWARIDSMIIRSYILVQTIVLFIAGNFKLIKLPDLTRLLKFSLVLYGTALILANLPSGYMYMTLAGMFFMSYYVLLYNRYGILMKQNLVITMKLFSPLMIVFVIKSLRNILDATSIFVFIGNFITSMFFHIDIPIVDLFKRLL</sequence>
<feature type="transmembrane region" description="Helical" evidence="1">
    <location>
        <begin position="149"/>
        <end position="172"/>
    </location>
</feature>